<comment type="caution">
    <text evidence="2">The sequence shown here is derived from an EMBL/GenBank/DDBJ whole genome shotgun (WGS) entry which is preliminary data.</text>
</comment>
<organism evidence="2 3">
    <name type="scientific">Taibaiella soli</name>
    <dbReference type="NCBI Taxonomy" id="1649169"/>
    <lineage>
        <taxon>Bacteria</taxon>
        <taxon>Pseudomonadati</taxon>
        <taxon>Bacteroidota</taxon>
        <taxon>Chitinophagia</taxon>
        <taxon>Chitinophagales</taxon>
        <taxon>Chitinophagaceae</taxon>
        <taxon>Taibaiella</taxon>
    </lineage>
</organism>
<evidence type="ECO:0000313" key="2">
    <source>
        <dbReference type="EMBL" id="PZF74117.1"/>
    </source>
</evidence>
<dbReference type="InterPro" id="IPR032710">
    <property type="entry name" value="NTF2-like_dom_sf"/>
</dbReference>
<feature type="domain" description="SnoaL-like" evidence="1">
    <location>
        <begin position="14"/>
        <end position="118"/>
    </location>
</feature>
<accession>A0A2W2BE06</accession>
<evidence type="ECO:0000259" key="1">
    <source>
        <dbReference type="Pfam" id="PF12680"/>
    </source>
</evidence>
<dbReference type="InterPro" id="IPR037401">
    <property type="entry name" value="SnoaL-like"/>
</dbReference>
<dbReference type="Pfam" id="PF12680">
    <property type="entry name" value="SnoaL_2"/>
    <property type="match status" value="1"/>
</dbReference>
<dbReference type="RefSeq" id="WP_110997533.1">
    <property type="nucleotide sequence ID" value="NZ_QKTW01000006.1"/>
</dbReference>
<reference evidence="2 3" key="1">
    <citation type="submission" date="2018-06" db="EMBL/GenBank/DDBJ databases">
        <title>Mucibacter soli gen. nov., sp. nov., a new member of the family Chitinophagaceae producing mucin.</title>
        <authorList>
            <person name="Kim M.-K."/>
            <person name="Park S."/>
            <person name="Kim T.-S."/>
            <person name="Joung Y."/>
            <person name="Han J.-H."/>
            <person name="Kim S.B."/>
        </authorList>
    </citation>
    <scope>NUCLEOTIDE SEQUENCE [LARGE SCALE GENOMIC DNA]</scope>
    <source>
        <strain evidence="2 3">R1-15</strain>
    </source>
</reference>
<dbReference type="OrthoDB" id="129343at2"/>
<gene>
    <name evidence="2" type="ORF">DN068_03635</name>
</gene>
<keyword evidence="3" id="KW-1185">Reference proteome</keyword>
<protein>
    <recommendedName>
        <fullName evidence="1">SnoaL-like domain-containing protein</fullName>
    </recommendedName>
</protein>
<dbReference type="EMBL" id="QKTW01000006">
    <property type="protein sequence ID" value="PZF74117.1"/>
    <property type="molecule type" value="Genomic_DNA"/>
</dbReference>
<dbReference type="Gene3D" id="3.10.450.50">
    <property type="match status" value="1"/>
</dbReference>
<dbReference type="SUPFAM" id="SSF54427">
    <property type="entry name" value="NTF2-like"/>
    <property type="match status" value="1"/>
</dbReference>
<evidence type="ECO:0000313" key="3">
    <source>
        <dbReference type="Proteomes" id="UP000248745"/>
    </source>
</evidence>
<name>A0A2W2BE06_9BACT</name>
<proteinExistence type="predicted"/>
<dbReference type="AlphaFoldDB" id="A0A2W2BE06"/>
<dbReference type="Proteomes" id="UP000248745">
    <property type="component" value="Unassembled WGS sequence"/>
</dbReference>
<sequence>MVNSLDTYSNIDTVKHLYDLFNQRKWQEIAELHDDKVYLLDSKIGDQFVERKQADLATRYAAVERKYPGIKDKIIFIQESGNLVYVQYLSKGRTRDGANWEQLAWNIFTIDDGKITRVATYFSQPE</sequence>